<dbReference type="PANTHER" id="PTHR13136:SF11">
    <property type="entry name" value="TESTIS-EXPRESSED PROTEIN 30"/>
    <property type="match status" value="1"/>
</dbReference>
<evidence type="ECO:0000313" key="2">
    <source>
        <dbReference type="EMBL" id="SUZ92165.1"/>
    </source>
</evidence>
<protein>
    <recommendedName>
        <fullName evidence="1">KANL3/Tex30 alpha/beta hydrolase-like domain-containing protein</fullName>
    </recommendedName>
</protein>
<feature type="domain" description="KANL3/Tex30 alpha/beta hydrolase-like" evidence="1">
    <location>
        <begin position="6"/>
        <end position="172"/>
    </location>
</feature>
<gene>
    <name evidence="2" type="ORF">METZ01_LOCUS45019</name>
</gene>
<reference evidence="2" key="1">
    <citation type="submission" date="2018-05" db="EMBL/GenBank/DDBJ databases">
        <authorList>
            <person name="Lanie J.A."/>
            <person name="Ng W.-L."/>
            <person name="Kazmierczak K.M."/>
            <person name="Andrzejewski T.M."/>
            <person name="Davidsen T.M."/>
            <person name="Wayne K.J."/>
            <person name="Tettelin H."/>
            <person name="Glass J.I."/>
            <person name="Rusch D."/>
            <person name="Podicherti R."/>
            <person name="Tsui H.-C.T."/>
            <person name="Winkler M.E."/>
        </authorList>
    </citation>
    <scope>NUCLEOTIDE SEQUENCE</scope>
</reference>
<feature type="non-terminal residue" evidence="2">
    <location>
        <position position="1"/>
    </location>
</feature>
<dbReference type="Pfam" id="PF20408">
    <property type="entry name" value="Abhydrolase_11"/>
    <property type="match status" value="1"/>
</dbReference>
<dbReference type="SUPFAM" id="SSF53474">
    <property type="entry name" value="alpha/beta-Hydrolases"/>
    <property type="match status" value="1"/>
</dbReference>
<dbReference type="InterPro" id="IPR026555">
    <property type="entry name" value="NSL3/Tex30"/>
</dbReference>
<dbReference type="PANTHER" id="PTHR13136">
    <property type="entry name" value="TESTIS DEVELOPMENT PROTEIN PRTD"/>
    <property type="match status" value="1"/>
</dbReference>
<dbReference type="EMBL" id="UINC01002037">
    <property type="protein sequence ID" value="SUZ92165.1"/>
    <property type="molecule type" value="Genomic_DNA"/>
</dbReference>
<evidence type="ECO:0000259" key="1">
    <source>
        <dbReference type="Pfam" id="PF20408"/>
    </source>
</evidence>
<proteinExistence type="predicted"/>
<dbReference type="InterPro" id="IPR046879">
    <property type="entry name" value="KANL3/Tex30_Abhydrolase"/>
</dbReference>
<dbReference type="InterPro" id="IPR029058">
    <property type="entry name" value="AB_hydrolase_fold"/>
</dbReference>
<dbReference type="Gene3D" id="3.40.50.1820">
    <property type="entry name" value="alpha/beta hydrolase"/>
    <property type="match status" value="1"/>
</dbReference>
<dbReference type="AlphaFoldDB" id="A0A381RJZ4"/>
<organism evidence="2">
    <name type="scientific">marine metagenome</name>
    <dbReference type="NCBI Taxonomy" id="408172"/>
    <lineage>
        <taxon>unclassified sequences</taxon>
        <taxon>metagenomes</taxon>
        <taxon>ecological metagenomes</taxon>
    </lineage>
</organism>
<sequence>VPPPAGLLLTHGAGSDRNHSSLVALEERLDPLPVERVDFPYRREGRRFPDRAAKLVEFVGERATALAAEAGTTVDRLVLGGRSMGGRMCSMAVAAGLPVVGLILVCYPLHPPKNPEKLRVEHFGAIDVPCLFVSGDRDPFGSPEEFSAHLPLITGPVTTVWLEGARHDLTGRDGPICDAVVDWMAGLA</sequence>
<name>A0A381RJZ4_9ZZZZ</name>
<accession>A0A381RJZ4</accession>